<reference evidence="2" key="1">
    <citation type="journal article" date="2014" name="Int. J. Syst. Evol. Microbiol.">
        <title>Complete genome sequence of Corynebacterium casei LMG S-19264T (=DSM 44701T), isolated from a smear-ripened cheese.</title>
        <authorList>
            <consortium name="US DOE Joint Genome Institute (JGI-PGF)"/>
            <person name="Walter F."/>
            <person name="Albersmeier A."/>
            <person name="Kalinowski J."/>
            <person name="Ruckert C."/>
        </authorList>
    </citation>
    <scope>NUCLEOTIDE SEQUENCE</scope>
    <source>
        <strain evidence="2">KCTC 12344</strain>
    </source>
</reference>
<dbReference type="RefSeq" id="WP_134386974.1">
    <property type="nucleotide sequence ID" value="NZ_BMWW01000002.1"/>
</dbReference>
<evidence type="ECO:0000313" key="4">
    <source>
        <dbReference type="Proteomes" id="UP000294359"/>
    </source>
</evidence>
<dbReference type="PANTHER" id="PTHR31270:SF1">
    <property type="entry name" value="GLUTAMINYL-PEPTIDE CYCLOTRANSFERASE"/>
    <property type="match status" value="1"/>
</dbReference>
<dbReference type="GO" id="GO:0016603">
    <property type="term" value="F:glutaminyl-peptide cyclotransferase activity"/>
    <property type="evidence" value="ECO:0007669"/>
    <property type="project" value="InterPro"/>
</dbReference>
<dbReference type="Proteomes" id="UP000294359">
    <property type="component" value="Chromosome"/>
</dbReference>
<name>A0A4P7BIY1_9BURK</name>
<dbReference type="InterPro" id="IPR011044">
    <property type="entry name" value="Quino_amine_DH_bsu"/>
</dbReference>
<protein>
    <submittedName>
        <fullName evidence="2">Glutaminyl-peptide cyclotransferase</fullName>
    </submittedName>
</protein>
<sequence>MPIKSLFAATLVVVTALAQAAVPTYGYIVKKTWPHDPQAFTEGLFYQDGVLYESTGLNGRSSIRKVELETGKVLLNRDLPSSVFGEGIAPFGKRLFSLTWTNQVGFVFDLETLQPQGRFGYEGEGWALTTDGERLYMSDGTAHIRVLDPATLKVTRRIKVTADGVPVTQINELEWVEGQIYANIWQTDRIARIDPFSGQVRGWIDLTGLDKLSGVEPGTDNVLNGIAYDRAGKRLFVTGKMWPKLFEIELKKLP</sequence>
<dbReference type="AlphaFoldDB" id="A0A4P7BIY1"/>
<dbReference type="InterPro" id="IPR015943">
    <property type="entry name" value="WD40/YVTN_repeat-like_dom_sf"/>
</dbReference>
<evidence type="ECO:0000256" key="1">
    <source>
        <dbReference type="SAM" id="SignalP"/>
    </source>
</evidence>
<feature type="chain" id="PRO_5044606890" evidence="1">
    <location>
        <begin position="21"/>
        <end position="254"/>
    </location>
</feature>
<dbReference type="SUPFAM" id="SSF50969">
    <property type="entry name" value="YVTN repeat-like/Quinoprotein amine dehydrogenase"/>
    <property type="match status" value="1"/>
</dbReference>
<evidence type="ECO:0000313" key="5">
    <source>
        <dbReference type="Proteomes" id="UP000619512"/>
    </source>
</evidence>
<dbReference type="Gene3D" id="2.130.10.10">
    <property type="entry name" value="YVTN repeat-like/Quinoprotein amine dehydrogenase"/>
    <property type="match status" value="1"/>
</dbReference>
<feature type="signal peptide" evidence="1">
    <location>
        <begin position="1"/>
        <end position="20"/>
    </location>
</feature>
<gene>
    <name evidence="3" type="ORF">E1742_20420</name>
    <name evidence="2" type="ORF">GCM10007388_11800</name>
</gene>
<dbReference type="InterPro" id="IPR007788">
    <property type="entry name" value="QCT"/>
</dbReference>
<evidence type="ECO:0000313" key="3">
    <source>
        <dbReference type="EMBL" id="QBQ38273.1"/>
    </source>
</evidence>
<dbReference type="EMBL" id="BMWW01000002">
    <property type="protein sequence ID" value="GGY80754.1"/>
    <property type="molecule type" value="Genomic_DNA"/>
</dbReference>
<evidence type="ECO:0000313" key="2">
    <source>
        <dbReference type="EMBL" id="GGY80754.1"/>
    </source>
</evidence>
<proteinExistence type="predicted"/>
<dbReference type="OrthoDB" id="9783700at2"/>
<dbReference type="Proteomes" id="UP000619512">
    <property type="component" value="Unassembled WGS sequence"/>
</dbReference>
<organism evidence="2 5">
    <name type="scientific">Pseudoduganella plicata</name>
    <dbReference type="NCBI Taxonomy" id="321984"/>
    <lineage>
        <taxon>Bacteria</taxon>
        <taxon>Pseudomonadati</taxon>
        <taxon>Pseudomonadota</taxon>
        <taxon>Betaproteobacteria</taxon>
        <taxon>Burkholderiales</taxon>
        <taxon>Oxalobacteraceae</taxon>
        <taxon>Telluria group</taxon>
        <taxon>Pseudoduganella</taxon>
    </lineage>
</organism>
<reference evidence="2" key="3">
    <citation type="submission" date="2022-12" db="EMBL/GenBank/DDBJ databases">
        <authorList>
            <person name="Sun Q."/>
            <person name="Kim S."/>
        </authorList>
    </citation>
    <scope>NUCLEOTIDE SEQUENCE</scope>
    <source>
        <strain evidence="2">KCTC 12344</strain>
    </source>
</reference>
<reference evidence="3 4" key="2">
    <citation type="submission" date="2019-03" db="EMBL/GenBank/DDBJ databases">
        <title>Draft Genome Sequences of Six Type Strains of the Genus Massilia.</title>
        <authorList>
            <person name="Miess H."/>
            <person name="Frediansyhah A."/>
            <person name="Gross H."/>
        </authorList>
    </citation>
    <scope>NUCLEOTIDE SEQUENCE [LARGE SCALE GENOMIC DNA]</scope>
    <source>
        <strain evidence="3 4">DSM 17505</strain>
    </source>
</reference>
<dbReference type="PANTHER" id="PTHR31270">
    <property type="entry name" value="GLUTAMINYL-PEPTIDE CYCLOTRANSFERASE"/>
    <property type="match status" value="1"/>
</dbReference>
<dbReference type="EMBL" id="CP038026">
    <property type="protein sequence ID" value="QBQ38273.1"/>
    <property type="molecule type" value="Genomic_DNA"/>
</dbReference>
<accession>A0A4P7BIY1</accession>
<keyword evidence="1" id="KW-0732">Signal</keyword>
<dbReference type="Pfam" id="PF05096">
    <property type="entry name" value="Glu_cyclase_2"/>
    <property type="match status" value="1"/>
</dbReference>
<keyword evidence="4" id="KW-1185">Reference proteome</keyword>